<name>A0A4R0HA04_9ACTN</name>
<sequence length="127" mass="13547">MTRPTHRTSPPADAGGDAARELYDELTDDLLYDPAIGHGTIMGHPCIRLAGQFVACLERNGTALILKLPADRVTALISAGTGTPFAPTGNPMREWVTIPIPDRALWQSLLTEAVTFARQNLPGQSAG</sequence>
<organism evidence="1 2">
    <name type="scientific">Kribbella soli</name>
    <dbReference type="NCBI Taxonomy" id="1124743"/>
    <lineage>
        <taxon>Bacteria</taxon>
        <taxon>Bacillati</taxon>
        <taxon>Actinomycetota</taxon>
        <taxon>Actinomycetes</taxon>
        <taxon>Propionibacteriales</taxon>
        <taxon>Kribbellaceae</taxon>
        <taxon>Kribbella</taxon>
    </lineage>
</organism>
<reference evidence="1 2" key="1">
    <citation type="submission" date="2019-02" db="EMBL/GenBank/DDBJ databases">
        <title>Kribbella capetownensis sp. nov. and Kribbella speibonae sp. nov., isolated from soil.</title>
        <authorList>
            <person name="Curtis S.M."/>
            <person name="Norton I."/>
            <person name="Everest G.J."/>
            <person name="Meyers P.R."/>
        </authorList>
    </citation>
    <scope>NUCLEOTIDE SEQUENCE [LARGE SCALE GENOMIC DNA]</scope>
    <source>
        <strain evidence="1 2">KCTC 29219</strain>
    </source>
</reference>
<keyword evidence="2" id="KW-1185">Reference proteome</keyword>
<gene>
    <name evidence="1" type="ORF">E0H45_14765</name>
</gene>
<protein>
    <recommendedName>
        <fullName evidence="3">MmcQ/YjbR family DNA-binding protein</fullName>
    </recommendedName>
</protein>
<accession>A0A4R0HA04</accession>
<comment type="caution">
    <text evidence="1">The sequence shown here is derived from an EMBL/GenBank/DDBJ whole genome shotgun (WGS) entry which is preliminary data.</text>
</comment>
<dbReference type="EMBL" id="SJJZ01000002">
    <property type="protein sequence ID" value="TCC07271.1"/>
    <property type="molecule type" value="Genomic_DNA"/>
</dbReference>
<dbReference type="AlphaFoldDB" id="A0A4R0HA04"/>
<dbReference type="Proteomes" id="UP000292346">
    <property type="component" value="Unassembled WGS sequence"/>
</dbReference>
<evidence type="ECO:0008006" key="3">
    <source>
        <dbReference type="Google" id="ProtNLM"/>
    </source>
</evidence>
<evidence type="ECO:0000313" key="2">
    <source>
        <dbReference type="Proteomes" id="UP000292346"/>
    </source>
</evidence>
<dbReference type="RefSeq" id="WP_131337915.1">
    <property type="nucleotide sequence ID" value="NZ_SJJZ01000002.1"/>
</dbReference>
<evidence type="ECO:0000313" key="1">
    <source>
        <dbReference type="EMBL" id="TCC07271.1"/>
    </source>
</evidence>
<proteinExistence type="predicted"/>
<dbReference type="OrthoDB" id="8779526at2"/>